<accession>A0A0L7QZL9</accession>
<evidence type="ECO:0000256" key="2">
    <source>
        <dbReference type="ARBA" id="ARBA00022692"/>
    </source>
</evidence>
<proteinExistence type="predicted"/>
<dbReference type="Proteomes" id="UP000053825">
    <property type="component" value="Unassembled WGS sequence"/>
</dbReference>
<evidence type="ECO:0000256" key="5">
    <source>
        <dbReference type="ARBA" id="ARBA00023136"/>
    </source>
</evidence>
<feature type="transmembrane region" description="Helical" evidence="6">
    <location>
        <begin position="75"/>
        <end position="97"/>
    </location>
</feature>
<reference evidence="7 8" key="1">
    <citation type="submission" date="2015-07" db="EMBL/GenBank/DDBJ databases">
        <title>The genome of Habropoda laboriosa.</title>
        <authorList>
            <person name="Pan H."/>
            <person name="Kapheim K."/>
        </authorList>
    </citation>
    <scope>NUCLEOTIDE SEQUENCE [LARGE SCALE GENOMIC DNA]</scope>
    <source>
        <strain evidence="7">0110345459</strain>
    </source>
</reference>
<dbReference type="InterPro" id="IPR009801">
    <property type="entry name" value="TMEM126"/>
</dbReference>
<dbReference type="PANTHER" id="PTHR16296:SF2">
    <property type="entry name" value="TRANSMEMBRANE PROTEIN 126A"/>
    <property type="match status" value="1"/>
</dbReference>
<keyword evidence="4" id="KW-0496">Mitochondrion</keyword>
<keyword evidence="8" id="KW-1185">Reference proteome</keyword>
<evidence type="ECO:0000256" key="1">
    <source>
        <dbReference type="ARBA" id="ARBA00004225"/>
    </source>
</evidence>
<protein>
    <recommendedName>
        <fullName evidence="9">Transmembrane protein 126A</fullName>
    </recommendedName>
</protein>
<dbReference type="Pfam" id="PF07114">
    <property type="entry name" value="TMEM126"/>
    <property type="match status" value="1"/>
</dbReference>
<organism evidence="7 8">
    <name type="scientific">Habropoda laboriosa</name>
    <dbReference type="NCBI Taxonomy" id="597456"/>
    <lineage>
        <taxon>Eukaryota</taxon>
        <taxon>Metazoa</taxon>
        <taxon>Ecdysozoa</taxon>
        <taxon>Arthropoda</taxon>
        <taxon>Hexapoda</taxon>
        <taxon>Insecta</taxon>
        <taxon>Pterygota</taxon>
        <taxon>Neoptera</taxon>
        <taxon>Endopterygota</taxon>
        <taxon>Hymenoptera</taxon>
        <taxon>Apocrita</taxon>
        <taxon>Aculeata</taxon>
        <taxon>Apoidea</taxon>
        <taxon>Anthophila</taxon>
        <taxon>Apidae</taxon>
        <taxon>Habropoda</taxon>
    </lineage>
</organism>
<evidence type="ECO:0000313" key="7">
    <source>
        <dbReference type="EMBL" id="KOC64043.1"/>
    </source>
</evidence>
<evidence type="ECO:0008006" key="9">
    <source>
        <dbReference type="Google" id="ProtNLM"/>
    </source>
</evidence>
<keyword evidence="3 6" id="KW-1133">Transmembrane helix</keyword>
<dbReference type="EMBL" id="KQ414679">
    <property type="protein sequence ID" value="KOC64043.1"/>
    <property type="molecule type" value="Genomic_DNA"/>
</dbReference>
<keyword evidence="2 6" id="KW-0812">Transmembrane</keyword>
<dbReference type="GO" id="GO:0032981">
    <property type="term" value="P:mitochondrial respiratory chain complex I assembly"/>
    <property type="evidence" value="ECO:0007669"/>
    <property type="project" value="TreeGrafter"/>
</dbReference>
<sequence>MALVPVTSEASSYYEISEKEAITVQNKLIKEWRPQREVLALRYGEHIAGLIAGATGMLINSIFRKNLKLRHHGAIFTTIALTATPGFIASMNHNYLITNPILLYENNCSTCLYSTASVSVNLCGVLFPLITSPTINLAIASTLGYRVPYIYEVREICKFWWSAVKPKSNFLLLSLVANAIMINIIVYKQMQSMDRVTDIILKIEQAINDGLISLETITQ</sequence>
<gene>
    <name evidence="7" type="ORF">WH47_02041</name>
</gene>
<evidence type="ECO:0000256" key="3">
    <source>
        <dbReference type="ARBA" id="ARBA00022989"/>
    </source>
</evidence>
<dbReference type="PANTHER" id="PTHR16296">
    <property type="entry name" value="UNCHARACTERIZED HYPOTHALAMUS PROTEIN HT007"/>
    <property type="match status" value="1"/>
</dbReference>
<comment type="subcellular location">
    <subcellularLocation>
        <location evidence="1">Mitochondrion membrane</location>
        <topology evidence="1">Multi-pass membrane protein</topology>
    </subcellularLocation>
</comment>
<dbReference type="STRING" id="597456.A0A0L7QZL9"/>
<evidence type="ECO:0000256" key="4">
    <source>
        <dbReference type="ARBA" id="ARBA00023128"/>
    </source>
</evidence>
<dbReference type="AlphaFoldDB" id="A0A0L7QZL9"/>
<evidence type="ECO:0000256" key="6">
    <source>
        <dbReference type="SAM" id="Phobius"/>
    </source>
</evidence>
<evidence type="ECO:0000313" key="8">
    <source>
        <dbReference type="Proteomes" id="UP000053825"/>
    </source>
</evidence>
<feature type="transmembrane region" description="Helical" evidence="6">
    <location>
        <begin position="46"/>
        <end position="63"/>
    </location>
</feature>
<keyword evidence="5 6" id="KW-0472">Membrane</keyword>
<name>A0A0L7QZL9_9HYME</name>
<dbReference type="OrthoDB" id="6234762at2759"/>
<dbReference type="GO" id="GO:0031966">
    <property type="term" value="C:mitochondrial membrane"/>
    <property type="evidence" value="ECO:0007669"/>
    <property type="project" value="UniProtKB-SubCell"/>
</dbReference>
<feature type="transmembrane region" description="Helical" evidence="6">
    <location>
        <begin position="170"/>
        <end position="187"/>
    </location>
</feature>